<gene>
    <name evidence="1" type="ORF">O1611_g4746</name>
</gene>
<evidence type="ECO:0000313" key="2">
    <source>
        <dbReference type="Proteomes" id="UP001153332"/>
    </source>
</evidence>
<name>A0ACC2JNW0_9PEZI</name>
<evidence type="ECO:0000313" key="1">
    <source>
        <dbReference type="EMBL" id="KAJ8128888.1"/>
    </source>
</evidence>
<protein>
    <submittedName>
        <fullName evidence="1">Uncharacterized protein</fullName>
    </submittedName>
</protein>
<proteinExistence type="predicted"/>
<keyword evidence="2" id="KW-1185">Reference proteome</keyword>
<accession>A0ACC2JNW0</accession>
<sequence length="233" mass="25143">MKLIIGGSTGFVGAELVQRALSHPAITTVVGISRRETPAPAESAGTKAKLVSVICDDFEHYPDHVKKELENADACIWTIAVTPAKLKSLPWEETVKVCRGYALAAIEAVAAAPRKQDKPLRFIYINGHFAPRDRSEVTQPMDSGIIELALLRGKLEDEILAYADQTNGAVVACIAKPGLISAPDRKVPTIPGLPQIERRDIAAALLHQAVTGFEKDMLSNDDMIRIGQSALSK</sequence>
<reference evidence="1" key="1">
    <citation type="submission" date="2022-12" db="EMBL/GenBank/DDBJ databases">
        <title>Genome Sequence of Lasiodiplodia mahajangana.</title>
        <authorList>
            <person name="Buettner E."/>
        </authorList>
    </citation>
    <scope>NUCLEOTIDE SEQUENCE</scope>
    <source>
        <strain evidence="1">VT137</strain>
    </source>
</reference>
<comment type="caution">
    <text evidence="1">The sequence shown here is derived from an EMBL/GenBank/DDBJ whole genome shotgun (WGS) entry which is preliminary data.</text>
</comment>
<dbReference type="Proteomes" id="UP001153332">
    <property type="component" value="Unassembled WGS sequence"/>
</dbReference>
<dbReference type="EMBL" id="JAPUUL010000930">
    <property type="protein sequence ID" value="KAJ8128888.1"/>
    <property type="molecule type" value="Genomic_DNA"/>
</dbReference>
<organism evidence="1 2">
    <name type="scientific">Lasiodiplodia mahajangana</name>
    <dbReference type="NCBI Taxonomy" id="1108764"/>
    <lineage>
        <taxon>Eukaryota</taxon>
        <taxon>Fungi</taxon>
        <taxon>Dikarya</taxon>
        <taxon>Ascomycota</taxon>
        <taxon>Pezizomycotina</taxon>
        <taxon>Dothideomycetes</taxon>
        <taxon>Dothideomycetes incertae sedis</taxon>
        <taxon>Botryosphaeriales</taxon>
        <taxon>Botryosphaeriaceae</taxon>
        <taxon>Lasiodiplodia</taxon>
    </lineage>
</organism>